<organism evidence="6 7">
    <name type="scientific">Mytilus coruscus</name>
    <name type="common">Sea mussel</name>
    <dbReference type="NCBI Taxonomy" id="42192"/>
    <lineage>
        <taxon>Eukaryota</taxon>
        <taxon>Metazoa</taxon>
        <taxon>Spiralia</taxon>
        <taxon>Lophotrochozoa</taxon>
        <taxon>Mollusca</taxon>
        <taxon>Bivalvia</taxon>
        <taxon>Autobranchia</taxon>
        <taxon>Pteriomorphia</taxon>
        <taxon>Mytilida</taxon>
        <taxon>Mytiloidea</taxon>
        <taxon>Mytilidae</taxon>
        <taxon>Mytilinae</taxon>
        <taxon>Mytilus</taxon>
    </lineage>
</organism>
<feature type="domain" description="TRPM-like" evidence="5">
    <location>
        <begin position="38"/>
        <end position="167"/>
    </location>
</feature>
<evidence type="ECO:0000313" key="6">
    <source>
        <dbReference type="EMBL" id="CAC5359656.1"/>
    </source>
</evidence>
<protein>
    <recommendedName>
        <fullName evidence="5">TRPM-like domain-containing protein</fullName>
    </recommendedName>
</protein>
<keyword evidence="7" id="KW-1185">Reference proteome</keyword>
<evidence type="ECO:0000313" key="7">
    <source>
        <dbReference type="Proteomes" id="UP000507470"/>
    </source>
</evidence>
<proteinExistence type="predicted"/>
<dbReference type="InterPro" id="IPR050927">
    <property type="entry name" value="TRPM"/>
</dbReference>
<evidence type="ECO:0000256" key="4">
    <source>
        <dbReference type="ARBA" id="ARBA00023136"/>
    </source>
</evidence>
<reference evidence="6 7" key="1">
    <citation type="submission" date="2020-06" db="EMBL/GenBank/DDBJ databases">
        <authorList>
            <person name="Li R."/>
            <person name="Bekaert M."/>
        </authorList>
    </citation>
    <scope>NUCLEOTIDE SEQUENCE [LARGE SCALE GENOMIC DNA]</scope>
    <source>
        <strain evidence="7">wild</strain>
    </source>
</reference>
<dbReference type="PANTHER" id="PTHR13800:SF1">
    <property type="entry name" value="TRANSIENT RECEPTOR POTENTIAL CATION CHANNEL TRPM"/>
    <property type="match status" value="1"/>
</dbReference>
<evidence type="ECO:0000256" key="1">
    <source>
        <dbReference type="ARBA" id="ARBA00004141"/>
    </source>
</evidence>
<dbReference type="GO" id="GO:0005261">
    <property type="term" value="F:monoatomic cation channel activity"/>
    <property type="evidence" value="ECO:0007669"/>
    <property type="project" value="TreeGrafter"/>
</dbReference>
<keyword evidence="4" id="KW-0472">Membrane</keyword>
<dbReference type="InterPro" id="IPR057366">
    <property type="entry name" value="TRPM-like"/>
</dbReference>
<dbReference type="PANTHER" id="PTHR13800">
    <property type="entry name" value="TRANSIENT RECEPTOR POTENTIAL CATION CHANNEL, SUBFAMILY M, MEMBER 6"/>
    <property type="match status" value="1"/>
</dbReference>
<keyword evidence="3" id="KW-1133">Transmembrane helix</keyword>
<dbReference type="Pfam" id="PF25508">
    <property type="entry name" value="TRPM2"/>
    <property type="match status" value="1"/>
</dbReference>
<dbReference type="GO" id="GO:0030001">
    <property type="term" value="P:metal ion transport"/>
    <property type="evidence" value="ECO:0007669"/>
    <property type="project" value="TreeGrafter"/>
</dbReference>
<dbReference type="EMBL" id="CACVKT020000518">
    <property type="protein sequence ID" value="CAC5359656.1"/>
    <property type="molecule type" value="Genomic_DNA"/>
</dbReference>
<dbReference type="GO" id="GO:0005886">
    <property type="term" value="C:plasma membrane"/>
    <property type="evidence" value="ECO:0007669"/>
    <property type="project" value="TreeGrafter"/>
</dbReference>
<dbReference type="AlphaFoldDB" id="A0A6J8A1N5"/>
<sequence>MQKSLCSFDIDDVKALKVISEKLLKGLCFSKIGIITCCKCKSEKNEENRSVPTIEVLRLAVLGNQKKTAAVLWHHCDNPIMTVLISSIYLTALANTAEQRFDEQDQQELQSHAELFLSRALQLLEKMFTDNERMAMDALDYVSEVWDHNESPLHFGHQFNIEEFISHSSNQKDASKRMFSYNIAANDNTKSDSNPNLFKVKRITKQEIDYCKWLFFIYRGLQIP</sequence>
<evidence type="ECO:0000259" key="5">
    <source>
        <dbReference type="Pfam" id="PF25508"/>
    </source>
</evidence>
<evidence type="ECO:0000256" key="2">
    <source>
        <dbReference type="ARBA" id="ARBA00022692"/>
    </source>
</evidence>
<evidence type="ECO:0000256" key="3">
    <source>
        <dbReference type="ARBA" id="ARBA00022989"/>
    </source>
</evidence>
<keyword evidence="2" id="KW-0812">Transmembrane</keyword>
<gene>
    <name evidence="6" type="ORF">MCOR_2419</name>
</gene>
<dbReference type="Proteomes" id="UP000507470">
    <property type="component" value="Unassembled WGS sequence"/>
</dbReference>
<accession>A0A6J8A1N5</accession>
<name>A0A6J8A1N5_MYTCO</name>
<comment type="subcellular location">
    <subcellularLocation>
        <location evidence="1">Membrane</location>
        <topology evidence="1">Multi-pass membrane protein</topology>
    </subcellularLocation>
</comment>